<evidence type="ECO:0000313" key="2">
    <source>
        <dbReference type="EMBL" id="KZC14152.1"/>
    </source>
</evidence>
<sequence>MMAHGCQVGKRQRTGQGKRTETRRERREAKARSSAARHGAAPSPAGLLIAGCGADQSTPRAAAYAMLAGICQSQSACLPGSA</sequence>
<name>A0A154PQJ3_DUFNO</name>
<evidence type="ECO:0000256" key="1">
    <source>
        <dbReference type="SAM" id="MobiDB-lite"/>
    </source>
</evidence>
<dbReference type="AlphaFoldDB" id="A0A154PQJ3"/>
<proteinExistence type="predicted"/>
<evidence type="ECO:0000313" key="3">
    <source>
        <dbReference type="Proteomes" id="UP000076502"/>
    </source>
</evidence>
<accession>A0A154PQJ3</accession>
<dbReference type="EMBL" id="KQ435037">
    <property type="protein sequence ID" value="KZC14152.1"/>
    <property type="molecule type" value="Genomic_DNA"/>
</dbReference>
<feature type="region of interest" description="Disordered" evidence="1">
    <location>
        <begin position="1"/>
        <end position="48"/>
    </location>
</feature>
<keyword evidence="3" id="KW-1185">Reference proteome</keyword>
<gene>
    <name evidence="2" type="ORF">WN55_06384</name>
</gene>
<reference evidence="2 3" key="1">
    <citation type="submission" date="2015-07" db="EMBL/GenBank/DDBJ databases">
        <title>The genome of Dufourea novaeangliae.</title>
        <authorList>
            <person name="Pan H."/>
            <person name="Kapheim K."/>
        </authorList>
    </citation>
    <scope>NUCLEOTIDE SEQUENCE [LARGE SCALE GENOMIC DNA]</scope>
    <source>
        <strain evidence="2">0120121106</strain>
        <tissue evidence="2">Whole body</tissue>
    </source>
</reference>
<dbReference type="Proteomes" id="UP000076502">
    <property type="component" value="Unassembled WGS sequence"/>
</dbReference>
<organism evidence="2 3">
    <name type="scientific">Dufourea novaeangliae</name>
    <name type="common">Sweat bee</name>
    <dbReference type="NCBI Taxonomy" id="178035"/>
    <lineage>
        <taxon>Eukaryota</taxon>
        <taxon>Metazoa</taxon>
        <taxon>Ecdysozoa</taxon>
        <taxon>Arthropoda</taxon>
        <taxon>Hexapoda</taxon>
        <taxon>Insecta</taxon>
        <taxon>Pterygota</taxon>
        <taxon>Neoptera</taxon>
        <taxon>Endopterygota</taxon>
        <taxon>Hymenoptera</taxon>
        <taxon>Apocrita</taxon>
        <taxon>Aculeata</taxon>
        <taxon>Apoidea</taxon>
        <taxon>Anthophila</taxon>
        <taxon>Halictidae</taxon>
        <taxon>Rophitinae</taxon>
        <taxon>Dufourea</taxon>
    </lineage>
</organism>
<feature type="compositionally biased region" description="Basic and acidic residues" evidence="1">
    <location>
        <begin position="18"/>
        <end position="31"/>
    </location>
</feature>
<protein>
    <submittedName>
        <fullName evidence="2">Uncharacterized protein</fullName>
    </submittedName>
</protein>